<evidence type="ECO:0000313" key="2">
    <source>
        <dbReference type="EMBL" id="OGY54347.1"/>
    </source>
</evidence>
<protein>
    <submittedName>
        <fullName evidence="2">Uncharacterized protein</fullName>
    </submittedName>
</protein>
<proteinExistence type="predicted"/>
<evidence type="ECO:0000313" key="3">
    <source>
        <dbReference type="Proteomes" id="UP000176512"/>
    </source>
</evidence>
<gene>
    <name evidence="2" type="ORF">A3A24_02965</name>
</gene>
<name>A0A1G1YSE3_9BACT</name>
<feature type="region of interest" description="Disordered" evidence="1">
    <location>
        <begin position="1"/>
        <end position="80"/>
    </location>
</feature>
<accession>A0A1G1YSE3</accession>
<sequence length="80" mass="9205">MPKTYRPRRNGMQHSLAAMPRKPQRVALAEQHVDPDNVADTSGRAPVIREDDYYNENEEDGGQQLAHEKGDPKPLYMLFR</sequence>
<feature type="compositionally biased region" description="Basic residues" evidence="1">
    <location>
        <begin position="1"/>
        <end position="11"/>
    </location>
</feature>
<reference evidence="2 3" key="1">
    <citation type="journal article" date="2016" name="Nat. Commun.">
        <title>Thousands of microbial genomes shed light on interconnected biogeochemical processes in an aquifer system.</title>
        <authorList>
            <person name="Anantharaman K."/>
            <person name="Brown C.T."/>
            <person name="Hug L.A."/>
            <person name="Sharon I."/>
            <person name="Castelle C.J."/>
            <person name="Probst A.J."/>
            <person name="Thomas B.C."/>
            <person name="Singh A."/>
            <person name="Wilkins M.J."/>
            <person name="Karaoz U."/>
            <person name="Brodie E.L."/>
            <person name="Williams K.H."/>
            <person name="Hubbard S.S."/>
            <person name="Banfield J.F."/>
        </authorList>
    </citation>
    <scope>NUCLEOTIDE SEQUENCE [LARGE SCALE GENOMIC DNA]</scope>
</reference>
<dbReference type="Proteomes" id="UP000176512">
    <property type="component" value="Unassembled WGS sequence"/>
</dbReference>
<organism evidence="2 3">
    <name type="scientific">Candidatus Buchananbacteria bacterium RIFCSPLOWO2_01_FULL_46_12</name>
    <dbReference type="NCBI Taxonomy" id="1797546"/>
    <lineage>
        <taxon>Bacteria</taxon>
        <taxon>Candidatus Buchananiibacteriota</taxon>
    </lineage>
</organism>
<dbReference type="AlphaFoldDB" id="A0A1G1YSE3"/>
<comment type="caution">
    <text evidence="2">The sequence shown here is derived from an EMBL/GenBank/DDBJ whole genome shotgun (WGS) entry which is preliminary data.</text>
</comment>
<dbReference type="EMBL" id="MHIP01000034">
    <property type="protein sequence ID" value="OGY54347.1"/>
    <property type="molecule type" value="Genomic_DNA"/>
</dbReference>
<evidence type="ECO:0000256" key="1">
    <source>
        <dbReference type="SAM" id="MobiDB-lite"/>
    </source>
</evidence>